<protein>
    <submittedName>
        <fullName evidence="1">Uncharacterized protein</fullName>
    </submittedName>
</protein>
<reference evidence="1" key="1">
    <citation type="journal article" date="2021" name="Open Biol.">
        <title>Shared evolutionary footprints suggest mitochondrial oxidative damage underlies multiple complex I losses in fungi.</title>
        <authorList>
            <person name="Schikora-Tamarit M.A."/>
            <person name="Marcet-Houben M."/>
            <person name="Nosek J."/>
            <person name="Gabaldon T."/>
        </authorList>
    </citation>
    <scope>NUCLEOTIDE SEQUENCE</scope>
    <source>
        <strain evidence="1">CBS2887</strain>
    </source>
</reference>
<sequence>HFTKPNCLDDGIGMPDIQPVVNPSQILLDDPFVEEVETAVIVLDERVNKKHRVGIRREFEVHRDTGRGFGSPQHDPVGITFTVQDGFRLCEVLIVIRR</sequence>
<evidence type="ECO:0000313" key="2">
    <source>
        <dbReference type="Proteomes" id="UP000774326"/>
    </source>
</evidence>
<name>A0A9P8Q625_WICPI</name>
<accession>A0A9P8Q625</accession>
<gene>
    <name evidence="1" type="ORF">WICPIJ_005393</name>
</gene>
<comment type="caution">
    <text evidence="1">The sequence shown here is derived from an EMBL/GenBank/DDBJ whole genome shotgun (WGS) entry which is preliminary data.</text>
</comment>
<dbReference type="EMBL" id="JAEUBG010003029">
    <property type="protein sequence ID" value="KAH3683635.1"/>
    <property type="molecule type" value="Genomic_DNA"/>
</dbReference>
<dbReference type="AlphaFoldDB" id="A0A9P8Q625"/>
<organism evidence="1 2">
    <name type="scientific">Wickerhamomyces pijperi</name>
    <name type="common">Yeast</name>
    <name type="synonym">Pichia pijperi</name>
    <dbReference type="NCBI Taxonomy" id="599730"/>
    <lineage>
        <taxon>Eukaryota</taxon>
        <taxon>Fungi</taxon>
        <taxon>Dikarya</taxon>
        <taxon>Ascomycota</taxon>
        <taxon>Saccharomycotina</taxon>
        <taxon>Saccharomycetes</taxon>
        <taxon>Phaffomycetales</taxon>
        <taxon>Wickerhamomycetaceae</taxon>
        <taxon>Wickerhamomyces</taxon>
    </lineage>
</organism>
<proteinExistence type="predicted"/>
<evidence type="ECO:0000313" key="1">
    <source>
        <dbReference type="EMBL" id="KAH3683635.1"/>
    </source>
</evidence>
<feature type="non-terminal residue" evidence="1">
    <location>
        <position position="1"/>
    </location>
</feature>
<reference evidence="1" key="2">
    <citation type="submission" date="2021-01" db="EMBL/GenBank/DDBJ databases">
        <authorList>
            <person name="Schikora-Tamarit M.A."/>
        </authorList>
    </citation>
    <scope>NUCLEOTIDE SEQUENCE</scope>
    <source>
        <strain evidence="1">CBS2887</strain>
    </source>
</reference>
<dbReference type="Proteomes" id="UP000774326">
    <property type="component" value="Unassembled WGS sequence"/>
</dbReference>
<keyword evidence="2" id="KW-1185">Reference proteome</keyword>